<gene>
    <name evidence="2" type="ORF">SO802_002426</name>
</gene>
<feature type="signal peptide" evidence="1">
    <location>
        <begin position="1"/>
        <end position="26"/>
    </location>
</feature>
<dbReference type="AlphaFoldDB" id="A0AAW2DXP8"/>
<sequence length="80" mass="8789">MPSAALCITVVALLLVLLSEARPTKAKDMQSFGDERVHSCYHNLNAALKLVLSQGEGTEAMPLWVSQRPEPQAVYQLSQH</sequence>
<dbReference type="Proteomes" id="UP001459277">
    <property type="component" value="Unassembled WGS sequence"/>
</dbReference>
<keyword evidence="3" id="KW-1185">Reference proteome</keyword>
<evidence type="ECO:0000313" key="2">
    <source>
        <dbReference type="EMBL" id="KAL0015357.1"/>
    </source>
</evidence>
<name>A0AAW2DXP8_9ROSI</name>
<dbReference type="EMBL" id="JAZDWU010000001">
    <property type="protein sequence ID" value="KAL0015357.1"/>
    <property type="molecule type" value="Genomic_DNA"/>
</dbReference>
<accession>A0AAW2DXP8</accession>
<proteinExistence type="predicted"/>
<reference evidence="2 3" key="1">
    <citation type="submission" date="2024-01" db="EMBL/GenBank/DDBJ databases">
        <title>A telomere-to-telomere, gap-free genome of sweet tea (Lithocarpus litseifolius).</title>
        <authorList>
            <person name="Zhou J."/>
        </authorList>
    </citation>
    <scope>NUCLEOTIDE SEQUENCE [LARGE SCALE GENOMIC DNA]</scope>
    <source>
        <strain evidence="2">Zhou-2022a</strain>
        <tissue evidence="2">Leaf</tissue>
    </source>
</reference>
<comment type="caution">
    <text evidence="2">The sequence shown here is derived from an EMBL/GenBank/DDBJ whole genome shotgun (WGS) entry which is preliminary data.</text>
</comment>
<feature type="chain" id="PRO_5043452767" evidence="1">
    <location>
        <begin position="27"/>
        <end position="80"/>
    </location>
</feature>
<keyword evidence="1" id="KW-0732">Signal</keyword>
<organism evidence="2 3">
    <name type="scientific">Lithocarpus litseifolius</name>
    <dbReference type="NCBI Taxonomy" id="425828"/>
    <lineage>
        <taxon>Eukaryota</taxon>
        <taxon>Viridiplantae</taxon>
        <taxon>Streptophyta</taxon>
        <taxon>Embryophyta</taxon>
        <taxon>Tracheophyta</taxon>
        <taxon>Spermatophyta</taxon>
        <taxon>Magnoliopsida</taxon>
        <taxon>eudicotyledons</taxon>
        <taxon>Gunneridae</taxon>
        <taxon>Pentapetalae</taxon>
        <taxon>rosids</taxon>
        <taxon>fabids</taxon>
        <taxon>Fagales</taxon>
        <taxon>Fagaceae</taxon>
        <taxon>Lithocarpus</taxon>
    </lineage>
</organism>
<evidence type="ECO:0000313" key="3">
    <source>
        <dbReference type="Proteomes" id="UP001459277"/>
    </source>
</evidence>
<evidence type="ECO:0000256" key="1">
    <source>
        <dbReference type="SAM" id="SignalP"/>
    </source>
</evidence>
<protein>
    <submittedName>
        <fullName evidence="2">Uncharacterized protein</fullName>
    </submittedName>
</protein>